<gene>
    <name evidence="1" type="ORF">SKUL_2</name>
</gene>
<protein>
    <submittedName>
        <fullName evidence="1">Uncharacterized protein</fullName>
    </submittedName>
</protein>
<dbReference type="CDD" id="cd00093">
    <property type="entry name" value="HTH_XRE"/>
    <property type="match status" value="1"/>
</dbReference>
<dbReference type="InterPro" id="IPR001387">
    <property type="entry name" value="Cro/C1-type_HTH"/>
</dbReference>
<dbReference type="InterPro" id="IPR010982">
    <property type="entry name" value="Lambda_DNA-bd_dom_sf"/>
</dbReference>
<name>A0A1Y0SUA7_9CAUD</name>
<organism evidence="1 2">
    <name type="scientific">Pseudomonas phage Skulduggery</name>
    <dbReference type="NCBI Taxonomy" id="2006671"/>
    <lineage>
        <taxon>Viruses</taxon>
        <taxon>Duplodnaviria</taxon>
        <taxon>Heunggongvirae</taxon>
        <taxon>Uroviricota</taxon>
        <taxon>Caudoviricetes</taxon>
        <taxon>Skulduggeryvirus</taxon>
        <taxon>Skulduggeryvirus skulduggery</taxon>
    </lineage>
</organism>
<sequence>MNVQTHADVPAPVIGIELTTWRKAYGFRSQEALAKALGVGLRTITRLEASANPLPHVYTLALKQLAEQHTLTNALAAAKALVTALSAQH</sequence>
<reference evidence="1 2" key="1">
    <citation type="submission" date="2017-05" db="EMBL/GenBank/DDBJ databases">
        <authorList>
            <person name="Song R."/>
            <person name="Chenine A.L."/>
            <person name="Ruprecht R.M."/>
        </authorList>
    </citation>
    <scope>NUCLEOTIDE SEQUENCE [LARGE SCALE GENOMIC DNA]</scope>
</reference>
<evidence type="ECO:0000313" key="2">
    <source>
        <dbReference type="Proteomes" id="UP000221845"/>
    </source>
</evidence>
<keyword evidence="2" id="KW-1185">Reference proteome</keyword>
<dbReference type="Proteomes" id="UP000221845">
    <property type="component" value="Segment"/>
</dbReference>
<dbReference type="SUPFAM" id="SSF47413">
    <property type="entry name" value="lambda repressor-like DNA-binding domains"/>
    <property type="match status" value="1"/>
</dbReference>
<evidence type="ECO:0000313" key="1">
    <source>
        <dbReference type="EMBL" id="ARV77101.1"/>
    </source>
</evidence>
<dbReference type="EMBL" id="MF042361">
    <property type="protein sequence ID" value="ARV77101.1"/>
    <property type="molecule type" value="Genomic_DNA"/>
</dbReference>
<dbReference type="GO" id="GO:0003677">
    <property type="term" value="F:DNA binding"/>
    <property type="evidence" value="ECO:0007669"/>
    <property type="project" value="InterPro"/>
</dbReference>
<dbReference type="Gene3D" id="1.10.260.40">
    <property type="entry name" value="lambda repressor-like DNA-binding domains"/>
    <property type="match status" value="1"/>
</dbReference>
<accession>A0A1Y0SUA7</accession>
<proteinExistence type="predicted"/>